<evidence type="ECO:0000313" key="3">
    <source>
        <dbReference type="EMBL" id="GAA2737639.1"/>
    </source>
</evidence>
<gene>
    <name evidence="3" type="ORF">GCM10009867_25600</name>
</gene>
<protein>
    <recommendedName>
        <fullName evidence="2">Methyltransferase domain-containing protein</fullName>
    </recommendedName>
</protein>
<proteinExistence type="predicted"/>
<accession>A0ABP6H7Z7</accession>
<dbReference type="InterPro" id="IPR029063">
    <property type="entry name" value="SAM-dependent_MTases_sf"/>
</dbReference>
<name>A0ABP6H7Z7_9MICO</name>
<feature type="compositionally biased region" description="Polar residues" evidence="1">
    <location>
        <begin position="1"/>
        <end position="12"/>
    </location>
</feature>
<dbReference type="Proteomes" id="UP001501326">
    <property type="component" value="Unassembled WGS sequence"/>
</dbReference>
<reference evidence="4" key="1">
    <citation type="journal article" date="2019" name="Int. J. Syst. Evol. Microbiol.">
        <title>The Global Catalogue of Microorganisms (GCM) 10K type strain sequencing project: providing services to taxonomists for standard genome sequencing and annotation.</title>
        <authorList>
            <consortium name="The Broad Institute Genomics Platform"/>
            <consortium name="The Broad Institute Genome Sequencing Center for Infectious Disease"/>
            <person name="Wu L."/>
            <person name="Ma J."/>
        </authorList>
    </citation>
    <scope>NUCLEOTIDE SEQUENCE [LARGE SCALE GENOMIC DNA]</scope>
    <source>
        <strain evidence="4">JCM 16378</strain>
    </source>
</reference>
<dbReference type="Gene3D" id="3.40.50.150">
    <property type="entry name" value="Vaccinia Virus protein VP39"/>
    <property type="match status" value="1"/>
</dbReference>
<keyword evidence="4" id="KW-1185">Reference proteome</keyword>
<organism evidence="3 4">
    <name type="scientific">Pedococcus aerophilus</name>
    <dbReference type="NCBI Taxonomy" id="436356"/>
    <lineage>
        <taxon>Bacteria</taxon>
        <taxon>Bacillati</taxon>
        <taxon>Actinomycetota</taxon>
        <taxon>Actinomycetes</taxon>
        <taxon>Micrococcales</taxon>
        <taxon>Intrasporangiaceae</taxon>
        <taxon>Pedococcus</taxon>
    </lineage>
</organism>
<dbReference type="CDD" id="cd02440">
    <property type="entry name" value="AdoMet_MTases"/>
    <property type="match status" value="1"/>
</dbReference>
<dbReference type="InterPro" id="IPR041698">
    <property type="entry name" value="Methyltransf_25"/>
</dbReference>
<dbReference type="EMBL" id="BAAARN010000003">
    <property type="protein sequence ID" value="GAA2737639.1"/>
    <property type="molecule type" value="Genomic_DNA"/>
</dbReference>
<feature type="domain" description="Methyltransferase" evidence="2">
    <location>
        <begin position="98"/>
        <end position="183"/>
    </location>
</feature>
<dbReference type="SUPFAM" id="SSF53335">
    <property type="entry name" value="S-adenosyl-L-methionine-dependent methyltransferases"/>
    <property type="match status" value="1"/>
</dbReference>
<dbReference type="RefSeq" id="WP_344193995.1">
    <property type="nucleotide sequence ID" value="NZ_BAAARN010000003.1"/>
</dbReference>
<dbReference type="Pfam" id="PF13649">
    <property type="entry name" value="Methyltransf_25"/>
    <property type="match status" value="1"/>
</dbReference>
<comment type="caution">
    <text evidence="3">The sequence shown here is derived from an EMBL/GenBank/DDBJ whole genome shotgun (WGS) entry which is preliminary data.</text>
</comment>
<evidence type="ECO:0000259" key="2">
    <source>
        <dbReference type="Pfam" id="PF13649"/>
    </source>
</evidence>
<feature type="region of interest" description="Disordered" evidence="1">
    <location>
        <begin position="1"/>
        <end position="43"/>
    </location>
</feature>
<sequence length="256" mass="26461">MNAGTDTRTSTRAGVPHDPRTDTGGHGAETGGVDENAERRPGHAPPALVFATALAVGTLTAVIEGHPVHRELPVRSWIGNASHSDRFLLDHCDGSTIDLGCGPGRLAAELLSRGHDVLGVDASPTALVEARRRGIRVACGSLFDPVPREGTWDTALLADGNIGIGGDPTALLARARQLIHDQGRVVVDLAEPGTGLRVHRLHLRCGGLASTSFAWAELGPDAAPRAATEAGLAVALVARRRGRTVAVLVPSTGATS</sequence>
<evidence type="ECO:0000256" key="1">
    <source>
        <dbReference type="SAM" id="MobiDB-lite"/>
    </source>
</evidence>
<evidence type="ECO:0000313" key="4">
    <source>
        <dbReference type="Proteomes" id="UP001501326"/>
    </source>
</evidence>